<accession>A0A075MSH9</accession>
<dbReference type="KEGG" id="nev:NTE_01686"/>
<dbReference type="STRING" id="1459636.NTE_01686"/>
<dbReference type="OrthoDB" id="374531at2157"/>
<gene>
    <name evidence="1" type="ORF">NTE_01686</name>
</gene>
<keyword evidence="2" id="KW-1185">Reference proteome</keyword>
<dbReference type="Proteomes" id="UP000028194">
    <property type="component" value="Chromosome"/>
</dbReference>
<dbReference type="EMBL" id="CP007174">
    <property type="protein sequence ID" value="AIF83747.1"/>
    <property type="molecule type" value="Genomic_DNA"/>
</dbReference>
<organism evidence="1 2">
    <name type="scientific">Candidatus Nitrososphaera evergladensis SR1</name>
    <dbReference type="NCBI Taxonomy" id="1459636"/>
    <lineage>
        <taxon>Archaea</taxon>
        <taxon>Nitrososphaerota</taxon>
        <taxon>Nitrososphaeria</taxon>
        <taxon>Nitrososphaerales</taxon>
        <taxon>Nitrososphaeraceae</taxon>
        <taxon>Nitrososphaera</taxon>
    </lineage>
</organism>
<reference evidence="1 2" key="1">
    <citation type="journal article" date="2014" name="PLoS ONE">
        <title>Genome Sequence of Candidatus Nitrososphaera evergladensis from Group I.1b Enriched from Everglades Soil Reveals Novel Genomic Features of the Ammonia-Oxidizing Archaea.</title>
        <authorList>
            <person name="Zhalnina K.V."/>
            <person name="Dias R."/>
            <person name="Leonard M.T."/>
            <person name="Dorr de Quadros P."/>
            <person name="Camargo F.A."/>
            <person name="Drew J.C."/>
            <person name="Farmerie W.G."/>
            <person name="Daroub S.H."/>
            <person name="Triplett E.W."/>
        </authorList>
    </citation>
    <scope>NUCLEOTIDE SEQUENCE [LARGE SCALE GENOMIC DNA]</scope>
    <source>
        <strain evidence="1 2">SR1</strain>
    </source>
</reference>
<dbReference type="AlphaFoldDB" id="A0A075MSH9"/>
<dbReference type="GeneID" id="41597458"/>
<protein>
    <submittedName>
        <fullName evidence="1">Uncharacterized protein</fullName>
    </submittedName>
</protein>
<sequence>MSQQFREYEQKVRKASFVLCPSCYWCATYFATVDDKFPECPVCRSVVIDSIPISESEFYHVNITGNGNVELRFRRGA</sequence>
<dbReference type="HOGENOM" id="CLU_196478_0_0_2"/>
<proteinExistence type="predicted"/>
<dbReference type="RefSeq" id="WP_148700462.1">
    <property type="nucleotide sequence ID" value="NZ_CP007174.1"/>
</dbReference>
<evidence type="ECO:0000313" key="1">
    <source>
        <dbReference type="EMBL" id="AIF83747.1"/>
    </source>
</evidence>
<name>A0A075MSH9_9ARCH</name>
<evidence type="ECO:0000313" key="2">
    <source>
        <dbReference type="Proteomes" id="UP000028194"/>
    </source>
</evidence>